<reference evidence="1" key="2">
    <citation type="submission" date="2023-05" db="EMBL/GenBank/DDBJ databases">
        <authorList>
            <person name="Schelkunov M.I."/>
        </authorList>
    </citation>
    <scope>NUCLEOTIDE SEQUENCE</scope>
    <source>
        <strain evidence="1">Hsosn_3</strain>
        <tissue evidence="1">Leaf</tissue>
    </source>
</reference>
<reference evidence="1" key="1">
    <citation type="submission" date="2023-02" db="EMBL/GenBank/DDBJ databases">
        <title>Genome of toxic invasive species Heracleum sosnowskyi carries increased number of genes despite the absence of recent whole-genome duplications.</title>
        <authorList>
            <person name="Schelkunov M."/>
            <person name="Shtratnikova V."/>
            <person name="Makarenko M."/>
            <person name="Klepikova A."/>
            <person name="Omelchenko D."/>
            <person name="Novikova G."/>
            <person name="Obukhova E."/>
            <person name="Bogdanov V."/>
            <person name="Penin A."/>
            <person name="Logacheva M."/>
        </authorList>
    </citation>
    <scope>NUCLEOTIDE SEQUENCE</scope>
    <source>
        <strain evidence="1">Hsosn_3</strain>
        <tissue evidence="1">Leaf</tissue>
    </source>
</reference>
<organism evidence="1 2">
    <name type="scientific">Heracleum sosnowskyi</name>
    <dbReference type="NCBI Taxonomy" id="360622"/>
    <lineage>
        <taxon>Eukaryota</taxon>
        <taxon>Viridiplantae</taxon>
        <taxon>Streptophyta</taxon>
        <taxon>Embryophyta</taxon>
        <taxon>Tracheophyta</taxon>
        <taxon>Spermatophyta</taxon>
        <taxon>Magnoliopsida</taxon>
        <taxon>eudicotyledons</taxon>
        <taxon>Gunneridae</taxon>
        <taxon>Pentapetalae</taxon>
        <taxon>asterids</taxon>
        <taxon>campanulids</taxon>
        <taxon>Apiales</taxon>
        <taxon>Apiaceae</taxon>
        <taxon>Apioideae</taxon>
        <taxon>apioid superclade</taxon>
        <taxon>Tordylieae</taxon>
        <taxon>Tordyliinae</taxon>
        <taxon>Heracleum</taxon>
    </lineage>
</organism>
<dbReference type="EMBL" id="JAUIZM010000009">
    <property type="protein sequence ID" value="KAK1364750.1"/>
    <property type="molecule type" value="Genomic_DNA"/>
</dbReference>
<accession>A0AAD8HER8</accession>
<dbReference type="SUPFAM" id="SSF52047">
    <property type="entry name" value="RNI-like"/>
    <property type="match status" value="1"/>
</dbReference>
<proteinExistence type="predicted"/>
<dbReference type="Proteomes" id="UP001237642">
    <property type="component" value="Unassembled WGS sequence"/>
</dbReference>
<protein>
    <submittedName>
        <fullName evidence="1">Uncharacterized protein</fullName>
    </submittedName>
</protein>
<dbReference type="AlphaFoldDB" id="A0AAD8HER8"/>
<keyword evidence="2" id="KW-1185">Reference proteome</keyword>
<evidence type="ECO:0000313" key="2">
    <source>
        <dbReference type="Proteomes" id="UP001237642"/>
    </source>
</evidence>
<name>A0AAD8HER8_9APIA</name>
<dbReference type="InterPro" id="IPR032675">
    <property type="entry name" value="LRR_dom_sf"/>
</dbReference>
<evidence type="ECO:0000313" key="1">
    <source>
        <dbReference type="EMBL" id="KAK1364750.1"/>
    </source>
</evidence>
<comment type="caution">
    <text evidence="1">The sequence shown here is derived from an EMBL/GenBank/DDBJ whole genome shotgun (WGS) entry which is preliminary data.</text>
</comment>
<dbReference type="Gene3D" id="3.80.10.10">
    <property type="entry name" value="Ribonuclease Inhibitor"/>
    <property type="match status" value="1"/>
</dbReference>
<gene>
    <name evidence="1" type="ORF">POM88_040311</name>
</gene>
<sequence length="299" mass="33328">MRIEGVKLSTFSSNSIKKLRVRVDFGEKLLGSDCWSLPVLTSLELVRPFGRKNCKLPKSYLDCLPCLQTLLVDGFDLPKDVSLPGLTTLYLVSCKLPINGRGFPALLTLTLDNVAFPKDTSEFFNELCNLRNLTLFFRTIITAEYCIESPQLVNLEIDACVGTISSHSGMITVLAPEMRNFSCVGLFPITFGVRELENVSIKLQDKIIEEPKKMRKNYRRIAGMFRGLRGARILTLDSKTIEALSAVSDFLVSSPSPFSNLKYVKVPSGYNESSIFTNLKCYLLSCSPKATIITTLPEE</sequence>